<name>A0A5F0K2J2_9GAMM</name>
<feature type="non-terminal residue" evidence="3">
    <location>
        <position position="103"/>
    </location>
</feature>
<accession>A0A5F0K2J2</accession>
<gene>
    <name evidence="2" type="ORF">DRM93_21365</name>
    <name evidence="3" type="ORF">DRM94_21365</name>
</gene>
<evidence type="ECO:0000313" key="2">
    <source>
        <dbReference type="EMBL" id="TFF70263.1"/>
    </source>
</evidence>
<dbReference type="Proteomes" id="UP000297720">
    <property type="component" value="Unassembled WGS sequence"/>
</dbReference>
<sequence length="103" mass="11132">MPHPLFLVVSVLHLFSTVRVVGGFFFYISLRGERDCSAERRGLLWQGAPASRARVEIDCAERPAGLFSCVFVPVRSGGMARGLRDSAGLALAVSVKQRRQGGG</sequence>
<evidence type="ECO:0000313" key="5">
    <source>
        <dbReference type="Proteomes" id="UP000297914"/>
    </source>
</evidence>
<evidence type="ECO:0000256" key="1">
    <source>
        <dbReference type="SAM" id="Phobius"/>
    </source>
</evidence>
<keyword evidence="1" id="KW-1133">Transmembrane helix</keyword>
<dbReference type="EMBL" id="QORK01000077">
    <property type="protein sequence ID" value="TFF73349.1"/>
    <property type="molecule type" value="Genomic_DNA"/>
</dbReference>
<evidence type="ECO:0000313" key="3">
    <source>
        <dbReference type="EMBL" id="TFF73349.1"/>
    </source>
</evidence>
<dbReference type="EMBL" id="QORL01000077">
    <property type="protein sequence ID" value="TFF70263.1"/>
    <property type="molecule type" value="Genomic_DNA"/>
</dbReference>
<evidence type="ECO:0000313" key="4">
    <source>
        <dbReference type="Proteomes" id="UP000297720"/>
    </source>
</evidence>
<keyword evidence="1" id="KW-0472">Membrane</keyword>
<dbReference type="AlphaFoldDB" id="A0A5F0K2J2"/>
<evidence type="ECO:0008006" key="6">
    <source>
        <dbReference type="Google" id="ProtNLM"/>
    </source>
</evidence>
<organism evidence="3 5">
    <name type="scientific">Aeromonas taiwanensis</name>
    <dbReference type="NCBI Taxonomy" id="633417"/>
    <lineage>
        <taxon>Bacteria</taxon>
        <taxon>Pseudomonadati</taxon>
        <taxon>Pseudomonadota</taxon>
        <taxon>Gammaproteobacteria</taxon>
        <taxon>Aeromonadales</taxon>
        <taxon>Aeromonadaceae</taxon>
        <taxon>Aeromonas</taxon>
    </lineage>
</organism>
<proteinExistence type="predicted"/>
<reference evidence="3 5" key="1">
    <citation type="submission" date="2018-06" db="EMBL/GenBank/DDBJ databases">
        <title>Occurrence of a novel blaKPC-2- and qnrS2- harbouring IncP6 plasmid from Aeromonas taiwanensis isolates recovered from the river sediments.</title>
        <authorList>
            <person name="Zheng B."/>
            <person name="Yu X."/>
            <person name="Xiao Y."/>
        </authorList>
    </citation>
    <scope>NUCLEOTIDE SEQUENCE [LARGE SCALE GENOMIC DNA]</scope>
    <source>
        <strain evidence="2 4">1713</strain>
        <strain evidence="3 5">198</strain>
    </source>
</reference>
<keyword evidence="4" id="KW-1185">Reference proteome</keyword>
<keyword evidence="1" id="KW-0812">Transmembrane</keyword>
<feature type="transmembrane region" description="Helical" evidence="1">
    <location>
        <begin position="6"/>
        <end position="30"/>
    </location>
</feature>
<protein>
    <recommendedName>
        <fullName evidence="6">Secreted protein</fullName>
    </recommendedName>
</protein>
<dbReference type="Proteomes" id="UP000297914">
    <property type="component" value="Unassembled WGS sequence"/>
</dbReference>
<comment type="caution">
    <text evidence="3">The sequence shown here is derived from an EMBL/GenBank/DDBJ whole genome shotgun (WGS) entry which is preliminary data.</text>
</comment>